<protein>
    <submittedName>
        <fullName evidence="1">Uncharacterized protein</fullName>
    </submittedName>
</protein>
<proteinExistence type="predicted"/>
<accession>A0A411YZJ3</accession>
<dbReference type="Pfam" id="PF22014">
    <property type="entry name" value="DUF6932"/>
    <property type="match status" value="1"/>
</dbReference>
<evidence type="ECO:0000313" key="1">
    <source>
        <dbReference type="EMBL" id="RGP36218.1"/>
    </source>
</evidence>
<dbReference type="EMBL" id="QWEY01000009">
    <property type="protein sequence ID" value="RGP36218.1"/>
    <property type="molecule type" value="Genomic_DNA"/>
</dbReference>
<organism evidence="1 2">
    <name type="scientific">Pseudotabrizicola alkalilacus</name>
    <dbReference type="NCBI Taxonomy" id="2305252"/>
    <lineage>
        <taxon>Bacteria</taxon>
        <taxon>Pseudomonadati</taxon>
        <taxon>Pseudomonadota</taxon>
        <taxon>Alphaproteobacteria</taxon>
        <taxon>Rhodobacterales</taxon>
        <taxon>Paracoccaceae</taxon>
        <taxon>Pseudotabrizicola</taxon>
    </lineage>
</organism>
<name>A0A411YZJ3_9RHOB</name>
<evidence type="ECO:0000313" key="2">
    <source>
        <dbReference type="Proteomes" id="UP000284547"/>
    </source>
</evidence>
<sequence>MFEVVDRFCNSPARAQLLKGLNAYRKHLHAGGFTSGTQWIDGSFVENVEVLRRRAPNDIDVVTLFTRPLRYQLDASGWARDFEKHIFPTYFDTKIMKPRYKCDTYPIDLDAVPRAVVRNTIYWHGLFSDMREANTKKGIVEIPLATDVMEFSAIEQKIGGKFDV</sequence>
<reference evidence="1 2" key="1">
    <citation type="submission" date="2018-08" db="EMBL/GenBank/DDBJ databases">
        <title>Flavobacterium tibetense sp. nov., isolated from a wetland YonghuCo on Tibetan Plateau.</title>
        <authorList>
            <person name="Phurbu D."/>
            <person name="Lu H."/>
            <person name="Xing P."/>
        </authorList>
    </citation>
    <scope>NUCLEOTIDE SEQUENCE [LARGE SCALE GENOMIC DNA]</scope>
    <source>
        <strain evidence="1 2">DJC</strain>
    </source>
</reference>
<dbReference type="AlphaFoldDB" id="A0A411YZJ3"/>
<dbReference type="Proteomes" id="UP000284547">
    <property type="component" value="Unassembled WGS sequence"/>
</dbReference>
<keyword evidence="2" id="KW-1185">Reference proteome</keyword>
<dbReference type="InterPro" id="IPR053860">
    <property type="entry name" value="DUF6932"/>
</dbReference>
<comment type="caution">
    <text evidence="1">The sequence shown here is derived from an EMBL/GenBank/DDBJ whole genome shotgun (WGS) entry which is preliminary data.</text>
</comment>
<gene>
    <name evidence="1" type="ORF">D1012_15625</name>
</gene>